<comment type="caution">
    <text evidence="2">The sequence shown here is derived from an EMBL/GenBank/DDBJ whole genome shotgun (WGS) entry which is preliminary data.</text>
</comment>
<dbReference type="OrthoDB" id="3143151at2759"/>
<sequence>MDVMQSKVVKSLSCHEIELKLSEAKLKQKGKTGQAAWLSKGLKIEETQLEVRSFARSLGWQPTTSQKLDLVNRRRCLQKTIEAFTNTAMEFIEEDLVNSIYDQDSVITDDLDPQDGDKGEPGAPSISKADPGGQVLPFPSQIPEEFLSLLAMEHRASIIALREKELDIRKGHAEDCLETVRGAVIQLSWQFKNRVWPAEGITQKTRAWEGANILEKVCTLQRRLYNRNCQVLYTLGPRTELELLTADSGQSSDRLSWLWSNTRLSPNTADDDLYSTEFLRLNWLCARAQKNRWAEELELTKHEMEWTIRFYMYMATTWQSHQDSATQLSSGHRAYAEKQIDMWNELGHVSEAMFKHLNTAFTSTWNLVW</sequence>
<organism evidence="2 3">
    <name type="scientific">Gymnopilus junonius</name>
    <name type="common">Spectacular rustgill mushroom</name>
    <name type="synonym">Gymnopilus spectabilis subsp. junonius</name>
    <dbReference type="NCBI Taxonomy" id="109634"/>
    <lineage>
        <taxon>Eukaryota</taxon>
        <taxon>Fungi</taxon>
        <taxon>Dikarya</taxon>
        <taxon>Basidiomycota</taxon>
        <taxon>Agaricomycotina</taxon>
        <taxon>Agaricomycetes</taxon>
        <taxon>Agaricomycetidae</taxon>
        <taxon>Agaricales</taxon>
        <taxon>Agaricineae</taxon>
        <taxon>Hymenogastraceae</taxon>
        <taxon>Gymnopilus</taxon>
    </lineage>
</organism>
<name>A0A9P5NVG0_GYMJU</name>
<proteinExistence type="predicted"/>
<dbReference type="AlphaFoldDB" id="A0A9P5NVG0"/>
<evidence type="ECO:0000313" key="3">
    <source>
        <dbReference type="Proteomes" id="UP000724874"/>
    </source>
</evidence>
<keyword evidence="3" id="KW-1185">Reference proteome</keyword>
<reference evidence="2" key="1">
    <citation type="submission" date="2020-11" db="EMBL/GenBank/DDBJ databases">
        <authorList>
            <consortium name="DOE Joint Genome Institute"/>
            <person name="Ahrendt S."/>
            <person name="Riley R."/>
            <person name="Andreopoulos W."/>
            <person name="LaButti K."/>
            <person name="Pangilinan J."/>
            <person name="Ruiz-duenas F.J."/>
            <person name="Barrasa J.M."/>
            <person name="Sanchez-Garcia M."/>
            <person name="Camarero S."/>
            <person name="Miyauchi S."/>
            <person name="Serrano A."/>
            <person name="Linde D."/>
            <person name="Babiker R."/>
            <person name="Drula E."/>
            <person name="Ayuso-Fernandez I."/>
            <person name="Pacheco R."/>
            <person name="Padilla G."/>
            <person name="Ferreira P."/>
            <person name="Barriuso J."/>
            <person name="Kellner H."/>
            <person name="Castanera R."/>
            <person name="Alfaro M."/>
            <person name="Ramirez L."/>
            <person name="Pisabarro A.G."/>
            <person name="Kuo A."/>
            <person name="Tritt A."/>
            <person name="Lipzen A."/>
            <person name="He G."/>
            <person name="Yan M."/>
            <person name="Ng V."/>
            <person name="Cullen D."/>
            <person name="Martin F."/>
            <person name="Rosso M.-N."/>
            <person name="Henrissat B."/>
            <person name="Hibbett D."/>
            <person name="Martinez A.T."/>
            <person name="Grigoriev I.V."/>
        </authorList>
    </citation>
    <scope>NUCLEOTIDE SEQUENCE</scope>
    <source>
        <strain evidence="2">AH 44721</strain>
    </source>
</reference>
<evidence type="ECO:0000256" key="1">
    <source>
        <dbReference type="SAM" id="MobiDB-lite"/>
    </source>
</evidence>
<accession>A0A9P5NVG0</accession>
<gene>
    <name evidence="2" type="ORF">CPB84DRAFT_1744272</name>
</gene>
<evidence type="ECO:0000313" key="2">
    <source>
        <dbReference type="EMBL" id="KAF8908067.1"/>
    </source>
</evidence>
<dbReference type="EMBL" id="JADNYJ010000012">
    <property type="protein sequence ID" value="KAF8908067.1"/>
    <property type="molecule type" value="Genomic_DNA"/>
</dbReference>
<dbReference type="Proteomes" id="UP000724874">
    <property type="component" value="Unassembled WGS sequence"/>
</dbReference>
<protein>
    <submittedName>
        <fullName evidence="2">Uncharacterized protein</fullName>
    </submittedName>
</protein>
<feature type="region of interest" description="Disordered" evidence="1">
    <location>
        <begin position="107"/>
        <end position="134"/>
    </location>
</feature>